<keyword evidence="2" id="KW-1185">Reference proteome</keyword>
<organism evidence="3">
    <name type="scientific">Anisakis simplex</name>
    <name type="common">Herring worm</name>
    <dbReference type="NCBI Taxonomy" id="6269"/>
    <lineage>
        <taxon>Eukaryota</taxon>
        <taxon>Metazoa</taxon>
        <taxon>Ecdysozoa</taxon>
        <taxon>Nematoda</taxon>
        <taxon>Chromadorea</taxon>
        <taxon>Rhabditida</taxon>
        <taxon>Spirurina</taxon>
        <taxon>Ascaridomorpha</taxon>
        <taxon>Ascaridoidea</taxon>
        <taxon>Anisakidae</taxon>
        <taxon>Anisakis</taxon>
        <taxon>Anisakis simplex complex</taxon>
    </lineage>
</organism>
<dbReference type="InterPro" id="IPR017853">
    <property type="entry name" value="GH"/>
</dbReference>
<sequence>MVFCRRALRRALRCGNSRSSVFVDIENDIQNDVLPKPNMLKQIIVDNIAENDIQREKQQIAKVLKDEHFMMNMHSRKEIDGVKYPLLNSVGNFIPIRRIVHIDLKGGALKVDYFEKVFEVLKALGATGVLIEWEDMFPFEGRLKSAVNGDAYSMQQVHRILRGAQKYGLDVIPLIQTFGHLEWILK</sequence>
<dbReference type="InterPro" id="IPR038901">
    <property type="entry name" value="HEXDC-like"/>
</dbReference>
<dbReference type="PANTHER" id="PTHR21040">
    <property type="entry name" value="BCDNA.GH04120"/>
    <property type="match status" value="1"/>
</dbReference>
<reference evidence="1 2" key="2">
    <citation type="submission" date="2018-11" db="EMBL/GenBank/DDBJ databases">
        <authorList>
            <consortium name="Pathogen Informatics"/>
        </authorList>
    </citation>
    <scope>NUCLEOTIDE SEQUENCE [LARGE SCALE GENOMIC DNA]</scope>
</reference>
<dbReference type="SUPFAM" id="SSF51445">
    <property type="entry name" value="(Trans)glycosidases"/>
    <property type="match status" value="1"/>
</dbReference>
<gene>
    <name evidence="1" type="ORF">ASIM_LOCUS18427</name>
</gene>
<dbReference type="GO" id="GO:0015929">
    <property type="term" value="F:hexosaminidase activity"/>
    <property type="evidence" value="ECO:0007669"/>
    <property type="project" value="InterPro"/>
</dbReference>
<dbReference type="Gene3D" id="3.20.20.80">
    <property type="entry name" value="Glycosidases"/>
    <property type="match status" value="1"/>
</dbReference>
<dbReference type="AlphaFoldDB" id="A0A0M3KDH9"/>
<name>A0A0M3KDH9_ANISI</name>
<dbReference type="PANTHER" id="PTHR21040:SF11">
    <property type="entry name" value="BETA-N-ACETYLHEXOSAMINIDASE"/>
    <property type="match status" value="1"/>
</dbReference>
<accession>A0A0M3KDH9</accession>
<evidence type="ECO:0000313" key="2">
    <source>
        <dbReference type="Proteomes" id="UP000267096"/>
    </source>
</evidence>
<evidence type="ECO:0000313" key="1">
    <source>
        <dbReference type="EMBL" id="VDK64756.1"/>
    </source>
</evidence>
<dbReference type="OrthoDB" id="47475at2759"/>
<dbReference type="EMBL" id="UYRR01035500">
    <property type="protein sequence ID" value="VDK64756.1"/>
    <property type="molecule type" value="Genomic_DNA"/>
</dbReference>
<proteinExistence type="predicted"/>
<dbReference type="WBParaSite" id="ASIM_0001903201-mRNA-1">
    <property type="protein sequence ID" value="ASIM_0001903201-mRNA-1"/>
    <property type="gene ID" value="ASIM_0001903201"/>
</dbReference>
<reference evidence="3" key="1">
    <citation type="submission" date="2017-02" db="UniProtKB">
        <authorList>
            <consortium name="WormBaseParasite"/>
        </authorList>
    </citation>
    <scope>IDENTIFICATION</scope>
</reference>
<dbReference type="Proteomes" id="UP000267096">
    <property type="component" value="Unassembled WGS sequence"/>
</dbReference>
<evidence type="ECO:0000313" key="3">
    <source>
        <dbReference type="WBParaSite" id="ASIM_0001903201-mRNA-1"/>
    </source>
</evidence>
<protein>
    <submittedName>
        <fullName evidence="3">Hexosaminidase D (inferred by orthology to a human protein)</fullName>
    </submittedName>
</protein>